<comment type="similarity">
    <text evidence="1">Belongs to the actin family.</text>
</comment>
<protein>
    <submittedName>
        <fullName evidence="2">Actin</fullName>
    </submittedName>
</protein>
<comment type="caution">
    <text evidence="2">The sequence shown here is derived from an EMBL/GenBank/DDBJ whole genome shotgun (WGS) entry which is preliminary data.</text>
</comment>
<evidence type="ECO:0000313" key="2">
    <source>
        <dbReference type="EMBL" id="KYQ91367.1"/>
    </source>
</evidence>
<gene>
    <name evidence="2" type="ORF">DLAC_08321</name>
</gene>
<accession>A0A151ZBP0</accession>
<reference evidence="2 3" key="1">
    <citation type="submission" date="2015-12" db="EMBL/GenBank/DDBJ databases">
        <title>Dictyostelia acquired genes for synthesis and detection of signals that induce cell-type specialization by lateral gene transfer from prokaryotes.</title>
        <authorList>
            <person name="Gloeckner G."/>
            <person name="Schaap P."/>
        </authorList>
    </citation>
    <scope>NUCLEOTIDE SEQUENCE [LARGE SCALE GENOMIC DNA]</scope>
    <source>
        <strain evidence="2 3">TK</strain>
    </source>
</reference>
<dbReference type="AlphaFoldDB" id="A0A151ZBP0"/>
<proteinExistence type="inferred from homology"/>
<dbReference type="PRINTS" id="PR00190">
    <property type="entry name" value="ACTIN"/>
</dbReference>
<dbReference type="OMA" id="KDACINT"/>
<dbReference type="Gene3D" id="3.90.640.10">
    <property type="entry name" value="Actin, Chain A, domain 4"/>
    <property type="match status" value="1"/>
</dbReference>
<dbReference type="InterPro" id="IPR043129">
    <property type="entry name" value="ATPase_NBD"/>
</dbReference>
<evidence type="ECO:0000256" key="1">
    <source>
        <dbReference type="RuleBase" id="RU000487"/>
    </source>
</evidence>
<organism evidence="2 3">
    <name type="scientific">Tieghemostelium lacteum</name>
    <name type="common">Slime mold</name>
    <name type="synonym">Dictyostelium lacteum</name>
    <dbReference type="NCBI Taxonomy" id="361077"/>
    <lineage>
        <taxon>Eukaryota</taxon>
        <taxon>Amoebozoa</taxon>
        <taxon>Evosea</taxon>
        <taxon>Eumycetozoa</taxon>
        <taxon>Dictyostelia</taxon>
        <taxon>Dictyosteliales</taxon>
        <taxon>Raperosteliaceae</taxon>
        <taxon>Tieghemostelium</taxon>
    </lineage>
</organism>
<dbReference type="PANTHER" id="PTHR11937">
    <property type="entry name" value="ACTIN"/>
    <property type="match status" value="1"/>
</dbReference>
<dbReference type="EMBL" id="LODT01000035">
    <property type="protein sequence ID" value="KYQ91367.1"/>
    <property type="molecule type" value="Genomic_DNA"/>
</dbReference>
<dbReference type="InterPro" id="IPR004000">
    <property type="entry name" value="Actin"/>
</dbReference>
<dbReference type="SMART" id="SM00268">
    <property type="entry name" value="ACTIN"/>
    <property type="match status" value="1"/>
</dbReference>
<keyword evidence="3" id="KW-1185">Reference proteome</keyword>
<evidence type="ECO:0000313" key="3">
    <source>
        <dbReference type="Proteomes" id="UP000076078"/>
    </source>
</evidence>
<dbReference type="Gene3D" id="3.30.420.40">
    <property type="match status" value="2"/>
</dbReference>
<dbReference type="SUPFAM" id="SSF53067">
    <property type="entry name" value="Actin-like ATPase domain"/>
    <property type="match status" value="2"/>
</dbReference>
<dbReference type="Pfam" id="PF00022">
    <property type="entry name" value="Actin"/>
    <property type="match status" value="1"/>
</dbReference>
<dbReference type="Proteomes" id="UP000076078">
    <property type="component" value="Unassembled WGS sequence"/>
</dbReference>
<sequence length="240" mass="27332">MFESFSVPSLYIGNQSAMTLYSYGQTTGLIVDSGYDQTSIVPIYQGLIMPRAIEKLPIGGHQLTEYLLTLLNQREYQLKPSEYLPTINQCKEKFCYTSENFKDEYTYIRENTVELPDGMVITMGSEKIECPEYLFNHGIHNLAIKSISNCDIDIRSELYKQVTLSGGSTMFEGFPKRLELEIKKLTPISNTVKVHSQPDRAFAVWKGASIISQIDSFKDACINTQEYDEYGPSIIYKKFS</sequence>
<dbReference type="STRING" id="361077.A0A151ZBP0"/>
<name>A0A151ZBP0_TIELA</name>
<dbReference type="OrthoDB" id="337660at2759"/>
<dbReference type="InParanoid" id="A0A151ZBP0"/>